<name>M1ZCU1_NITG3</name>
<organism evidence="1 2">
    <name type="scientific">Nitrospina gracilis (strain 3/211)</name>
    <dbReference type="NCBI Taxonomy" id="1266370"/>
    <lineage>
        <taxon>Bacteria</taxon>
        <taxon>Pseudomonadati</taxon>
        <taxon>Nitrospinota/Tectimicrobiota group</taxon>
        <taxon>Nitrospinota</taxon>
        <taxon>Nitrospinia</taxon>
        <taxon>Nitrospinales</taxon>
        <taxon>Nitrospinaceae</taxon>
        <taxon>Nitrospina</taxon>
    </lineage>
</organism>
<proteinExistence type="predicted"/>
<protein>
    <submittedName>
        <fullName evidence="1">Uncharacterized protein</fullName>
    </submittedName>
</protein>
<dbReference type="AlphaFoldDB" id="M1ZCU1"/>
<evidence type="ECO:0000313" key="1">
    <source>
        <dbReference type="EMBL" id="CCQ91188.1"/>
    </source>
</evidence>
<comment type="caution">
    <text evidence="1">The sequence shown here is derived from an EMBL/GenBank/DDBJ whole genome shotgun (WGS) entry which is preliminary data.</text>
</comment>
<dbReference type="RefSeq" id="WP_005009541.1">
    <property type="nucleotide sequence ID" value="NZ_HG422173.1"/>
</dbReference>
<dbReference type="EMBL" id="CAQJ01000065">
    <property type="protein sequence ID" value="CCQ91188.1"/>
    <property type="molecule type" value="Genomic_DNA"/>
</dbReference>
<accession>M1ZCU1</accession>
<gene>
    <name evidence="1" type="ORF">NITGR_590067</name>
</gene>
<evidence type="ECO:0000313" key="2">
    <source>
        <dbReference type="Proteomes" id="UP000011704"/>
    </source>
</evidence>
<dbReference type="HOGENOM" id="CLU_2753767_0_0_0"/>
<reference evidence="1 2" key="1">
    <citation type="journal article" date="2013" name="Front. Microbiol.">
        <title>The genome of Nitrospina gracilis illuminates the metabolism and evolution of the major marine nitrite oxidizer.</title>
        <authorList>
            <person name="Luecker S."/>
            <person name="Nowka B."/>
            <person name="Rattei T."/>
            <person name="Spieck E."/>
            <person name="and Daims H."/>
        </authorList>
    </citation>
    <scope>NUCLEOTIDE SEQUENCE [LARGE SCALE GENOMIC DNA]</scope>
    <source>
        <strain evidence="1 2">3/211</strain>
    </source>
</reference>
<dbReference type="InParanoid" id="M1ZCU1"/>
<dbReference type="Proteomes" id="UP000011704">
    <property type="component" value="Unassembled WGS sequence"/>
</dbReference>
<keyword evidence="2" id="KW-1185">Reference proteome</keyword>
<sequence>MEQLAYKPNILPESETLELEGVGCREAVRIIDSEVELAMFFTKCRAMKSLDLIEFETATKMTSDGDLIDA</sequence>
<dbReference type="STRING" id="1266370.NITGR_590067"/>